<evidence type="ECO:0000313" key="3">
    <source>
        <dbReference type="Proteomes" id="UP000324222"/>
    </source>
</evidence>
<gene>
    <name evidence="2" type="ORF">E2C01_050380</name>
</gene>
<protein>
    <submittedName>
        <fullName evidence="2">Uncharacterized protein</fullName>
    </submittedName>
</protein>
<sequence>MPIDPCVTTVRHPQLPQPRQLTHSPSAADQDSRERGGTGTGIILAKVVQGDTQDKSGERRTHTAVISSDGEERTGAGKRTCGKRAMEVDQEQASWSRLGTAYIFSLPPLPFCHWLTLEPITDDLSTCILFLNTNTATNCSGANKIALQSLPSLLSSASP</sequence>
<feature type="compositionally biased region" description="Polar residues" evidence="1">
    <location>
        <begin position="17"/>
        <end position="29"/>
    </location>
</feature>
<feature type="region of interest" description="Disordered" evidence="1">
    <location>
        <begin position="1"/>
        <end position="85"/>
    </location>
</feature>
<proteinExistence type="predicted"/>
<name>A0A5B7GFY9_PORTR</name>
<dbReference type="Proteomes" id="UP000324222">
    <property type="component" value="Unassembled WGS sequence"/>
</dbReference>
<evidence type="ECO:0000256" key="1">
    <source>
        <dbReference type="SAM" id="MobiDB-lite"/>
    </source>
</evidence>
<feature type="compositionally biased region" description="Basic and acidic residues" evidence="1">
    <location>
        <begin position="52"/>
        <end position="61"/>
    </location>
</feature>
<organism evidence="2 3">
    <name type="scientific">Portunus trituberculatus</name>
    <name type="common">Swimming crab</name>
    <name type="synonym">Neptunus trituberculatus</name>
    <dbReference type="NCBI Taxonomy" id="210409"/>
    <lineage>
        <taxon>Eukaryota</taxon>
        <taxon>Metazoa</taxon>
        <taxon>Ecdysozoa</taxon>
        <taxon>Arthropoda</taxon>
        <taxon>Crustacea</taxon>
        <taxon>Multicrustacea</taxon>
        <taxon>Malacostraca</taxon>
        <taxon>Eumalacostraca</taxon>
        <taxon>Eucarida</taxon>
        <taxon>Decapoda</taxon>
        <taxon>Pleocyemata</taxon>
        <taxon>Brachyura</taxon>
        <taxon>Eubrachyura</taxon>
        <taxon>Portunoidea</taxon>
        <taxon>Portunidae</taxon>
        <taxon>Portuninae</taxon>
        <taxon>Portunus</taxon>
    </lineage>
</organism>
<dbReference type="AlphaFoldDB" id="A0A5B7GFY9"/>
<dbReference type="EMBL" id="VSRR010013928">
    <property type="protein sequence ID" value="MPC56419.1"/>
    <property type="molecule type" value="Genomic_DNA"/>
</dbReference>
<reference evidence="2 3" key="1">
    <citation type="submission" date="2019-05" db="EMBL/GenBank/DDBJ databases">
        <title>Another draft genome of Portunus trituberculatus and its Hox gene families provides insights of decapod evolution.</title>
        <authorList>
            <person name="Jeong J.-H."/>
            <person name="Song I."/>
            <person name="Kim S."/>
            <person name="Choi T."/>
            <person name="Kim D."/>
            <person name="Ryu S."/>
            <person name="Kim W."/>
        </authorList>
    </citation>
    <scope>NUCLEOTIDE SEQUENCE [LARGE SCALE GENOMIC DNA]</scope>
    <source>
        <tissue evidence="2">Muscle</tissue>
    </source>
</reference>
<comment type="caution">
    <text evidence="2">The sequence shown here is derived from an EMBL/GenBank/DDBJ whole genome shotgun (WGS) entry which is preliminary data.</text>
</comment>
<accession>A0A5B7GFY9</accession>
<evidence type="ECO:0000313" key="2">
    <source>
        <dbReference type="EMBL" id="MPC56419.1"/>
    </source>
</evidence>
<keyword evidence="3" id="KW-1185">Reference proteome</keyword>